<organism evidence="14 15">
    <name type="scientific">Halobacteriovorax marinus (strain ATCC BAA-682 / DSM 15412 / SJ)</name>
    <name type="common">Bacteriovorax marinus</name>
    <dbReference type="NCBI Taxonomy" id="862908"/>
    <lineage>
        <taxon>Bacteria</taxon>
        <taxon>Pseudomonadati</taxon>
        <taxon>Bdellovibrionota</taxon>
        <taxon>Bacteriovoracia</taxon>
        <taxon>Bacteriovoracales</taxon>
        <taxon>Halobacteriovoraceae</taxon>
        <taxon>Halobacteriovorax</taxon>
    </lineage>
</organism>
<evidence type="ECO:0000259" key="13">
    <source>
        <dbReference type="Pfam" id="PF07715"/>
    </source>
</evidence>
<dbReference type="Gene3D" id="2.40.170.20">
    <property type="entry name" value="TonB-dependent receptor, beta-barrel domain"/>
    <property type="match status" value="1"/>
</dbReference>
<keyword evidence="6" id="KW-0406">Ion transport</keyword>
<dbReference type="eggNOG" id="COG4206">
    <property type="taxonomic scope" value="Bacteria"/>
</dbReference>
<keyword evidence="15" id="KW-1185">Reference proteome</keyword>
<dbReference type="Pfam" id="PF07715">
    <property type="entry name" value="Plug"/>
    <property type="match status" value="1"/>
</dbReference>
<dbReference type="InterPro" id="IPR036942">
    <property type="entry name" value="Beta-barrel_TonB_sf"/>
</dbReference>
<evidence type="ECO:0000256" key="10">
    <source>
        <dbReference type="PROSITE-ProRule" id="PRU01360"/>
    </source>
</evidence>
<feature type="domain" description="TonB-dependent receptor-like beta-barrel" evidence="12">
    <location>
        <begin position="229"/>
        <end position="569"/>
    </location>
</feature>
<keyword evidence="8 10" id="KW-0472">Membrane</keyword>
<evidence type="ECO:0000256" key="1">
    <source>
        <dbReference type="ARBA" id="ARBA00004571"/>
    </source>
</evidence>
<dbReference type="InterPro" id="IPR000531">
    <property type="entry name" value="Beta-barrel_TonB"/>
</dbReference>
<dbReference type="InterPro" id="IPR037066">
    <property type="entry name" value="Plug_dom_sf"/>
</dbReference>
<dbReference type="GO" id="GO:0006811">
    <property type="term" value="P:monoatomic ion transport"/>
    <property type="evidence" value="ECO:0007669"/>
    <property type="project" value="UniProtKB-KW"/>
</dbReference>
<keyword evidence="3 10" id="KW-1134">Transmembrane beta strand</keyword>
<reference evidence="15" key="1">
    <citation type="journal article" date="2013" name="ISME J.">
        <title>A small predatory core genome in the divergent marine Bacteriovorax marinus SJ and the terrestrial Bdellovibrio bacteriovorus.</title>
        <authorList>
            <person name="Crossman L.C."/>
            <person name="Chen H."/>
            <person name="Cerdeno-Tarraga A.M."/>
            <person name="Brooks K."/>
            <person name="Quail M.A."/>
            <person name="Pineiro S.A."/>
            <person name="Hobley L."/>
            <person name="Sockett R.E."/>
            <person name="Bentley S.D."/>
            <person name="Parkhill J."/>
            <person name="Williams H.N."/>
            <person name="Stine O.C."/>
        </authorList>
    </citation>
    <scope>NUCLEOTIDE SEQUENCE [LARGE SCALE GENOMIC DNA]</scope>
    <source>
        <strain evidence="15">ATCC BAA-682 / DSM 15412 / SJ</strain>
    </source>
</reference>
<sequence>MKLSFIVATLLCFNLQAQTNILVSAEKISLDKDQTVSDVDVIDAAEIEASGESSLVDLLADRASLYINSNGGFAKATSLFLRGADSSYTLIEIDGVEYNDRSSVGGAAILEHIDLSNIEKVEILKGAQSVLYGSDAMAGVIKITTKTPGKYVGANASIGYGSYDNKRASFSTSQKGKTMNYVLGMSFQDVEGFSSYNEKRAPFAERDGMNNLTATFKGIKKLGSTDQLMFNVRGVKAQSDFDASTSDKLDYMGRDEQLIAGVSYKKRIGDYWIPELSITYNKSDRLSNSFSLSRLVAETKKVELKNPLYINESITILNGLEYEDIEASIENINNKKNYNSYATYLNSHLQRGDLKLQAGLRWSKEKSLSDQIVWKGGASYRLFENTFAKLNASTGYKSPSLYQLFSIYGNEQLRATKSKSYDFTLEQRFSAFVLSGTIFQNEYENVIDFDSTLNKYTNTFKSETKGVELGLDISTEKFDLSSSATILRAFNKSAGSDGVYLARRPREKYYLGLKYKFNEKLSLSNDYNYVGRRENSDFDTVVLSSYLLVGLNLNYEISNDQAVLLKIDNALDKEYEQIHGFGTAGRSFFLRYNFKL</sequence>
<dbReference type="HOGENOM" id="CLU_008287_18_5_7"/>
<dbReference type="SUPFAM" id="SSF56935">
    <property type="entry name" value="Porins"/>
    <property type="match status" value="1"/>
</dbReference>
<evidence type="ECO:0000313" key="14">
    <source>
        <dbReference type="EMBL" id="CBW25215.1"/>
    </source>
</evidence>
<dbReference type="Pfam" id="PF00593">
    <property type="entry name" value="TonB_dep_Rec_b-barrel"/>
    <property type="match status" value="1"/>
</dbReference>
<keyword evidence="9 10" id="KW-0998">Cell outer membrane</keyword>
<dbReference type="InterPro" id="IPR012910">
    <property type="entry name" value="Plug_dom"/>
</dbReference>
<dbReference type="PANTHER" id="PTHR30069">
    <property type="entry name" value="TONB-DEPENDENT OUTER MEMBRANE RECEPTOR"/>
    <property type="match status" value="1"/>
</dbReference>
<dbReference type="GO" id="GO:0009279">
    <property type="term" value="C:cell outer membrane"/>
    <property type="evidence" value="ECO:0007669"/>
    <property type="project" value="UniProtKB-SubCell"/>
</dbReference>
<protein>
    <submittedName>
        <fullName evidence="14">Vitamin B12 receptor protein</fullName>
    </submittedName>
</protein>
<evidence type="ECO:0000256" key="6">
    <source>
        <dbReference type="ARBA" id="ARBA00023065"/>
    </source>
</evidence>
<dbReference type="Gene3D" id="2.170.130.10">
    <property type="entry name" value="TonB-dependent receptor, plug domain"/>
    <property type="match status" value="1"/>
</dbReference>
<keyword evidence="5" id="KW-0732">Signal</keyword>
<comment type="subcellular location">
    <subcellularLocation>
        <location evidence="1 10">Cell outer membrane</location>
        <topology evidence="1 10">Multi-pass membrane protein</topology>
    </subcellularLocation>
</comment>
<evidence type="ECO:0000256" key="11">
    <source>
        <dbReference type="RuleBase" id="RU003357"/>
    </source>
</evidence>
<keyword evidence="14" id="KW-0675">Receptor</keyword>
<evidence type="ECO:0000259" key="12">
    <source>
        <dbReference type="Pfam" id="PF00593"/>
    </source>
</evidence>
<dbReference type="AlphaFoldDB" id="E1X3C0"/>
<name>E1X3C0_HALMS</name>
<evidence type="ECO:0000313" key="15">
    <source>
        <dbReference type="Proteomes" id="UP000008963"/>
    </source>
</evidence>
<dbReference type="CDD" id="cd01347">
    <property type="entry name" value="ligand_gated_channel"/>
    <property type="match status" value="1"/>
</dbReference>
<dbReference type="GO" id="GO:0015889">
    <property type="term" value="P:cobalamin transport"/>
    <property type="evidence" value="ECO:0007669"/>
    <property type="project" value="TreeGrafter"/>
</dbReference>
<evidence type="ECO:0000256" key="7">
    <source>
        <dbReference type="ARBA" id="ARBA00023077"/>
    </source>
</evidence>
<keyword evidence="4 10" id="KW-0812">Transmembrane</keyword>
<comment type="similarity">
    <text evidence="10 11">Belongs to the TonB-dependent receptor family.</text>
</comment>
<dbReference type="InterPro" id="IPR039426">
    <property type="entry name" value="TonB-dep_rcpt-like"/>
</dbReference>
<keyword evidence="7 11" id="KW-0798">TonB box</keyword>
<dbReference type="PANTHER" id="PTHR30069:SF53">
    <property type="entry name" value="COLICIN I RECEPTOR-RELATED"/>
    <property type="match status" value="1"/>
</dbReference>
<feature type="domain" description="TonB-dependent receptor plug" evidence="13">
    <location>
        <begin position="32"/>
        <end position="140"/>
    </location>
</feature>
<gene>
    <name evidence="14" type="ordered locus">BMS_0289</name>
</gene>
<keyword evidence="2 10" id="KW-0813">Transport</keyword>
<evidence type="ECO:0000256" key="8">
    <source>
        <dbReference type="ARBA" id="ARBA00023136"/>
    </source>
</evidence>
<dbReference type="KEGG" id="bmx:BMS_0289"/>
<evidence type="ECO:0000256" key="9">
    <source>
        <dbReference type="ARBA" id="ARBA00023237"/>
    </source>
</evidence>
<proteinExistence type="inferred from homology"/>
<dbReference type="Proteomes" id="UP000008963">
    <property type="component" value="Chromosome"/>
</dbReference>
<evidence type="ECO:0000256" key="2">
    <source>
        <dbReference type="ARBA" id="ARBA00022448"/>
    </source>
</evidence>
<dbReference type="PROSITE" id="PS52016">
    <property type="entry name" value="TONB_DEPENDENT_REC_3"/>
    <property type="match status" value="1"/>
</dbReference>
<evidence type="ECO:0000256" key="4">
    <source>
        <dbReference type="ARBA" id="ARBA00022692"/>
    </source>
</evidence>
<dbReference type="RefSeq" id="WP_014243004.1">
    <property type="nucleotide sequence ID" value="NC_016620.1"/>
</dbReference>
<dbReference type="STRING" id="862908.BMS_0289"/>
<dbReference type="PATRIC" id="fig|862908.3.peg.278"/>
<dbReference type="EMBL" id="FQ312005">
    <property type="protein sequence ID" value="CBW25215.1"/>
    <property type="molecule type" value="Genomic_DNA"/>
</dbReference>
<accession>E1X3C0</accession>
<evidence type="ECO:0000256" key="3">
    <source>
        <dbReference type="ARBA" id="ARBA00022452"/>
    </source>
</evidence>
<evidence type="ECO:0000256" key="5">
    <source>
        <dbReference type="ARBA" id="ARBA00022729"/>
    </source>
</evidence>
<dbReference type="OrthoDB" id="5287620at2"/>